<reference evidence="2" key="1">
    <citation type="submission" date="2022-11" db="UniProtKB">
        <authorList>
            <consortium name="WormBaseParasite"/>
        </authorList>
    </citation>
    <scope>IDENTIFICATION</scope>
</reference>
<evidence type="ECO:0000313" key="2">
    <source>
        <dbReference type="WBParaSite" id="scf7180000423733.g11554"/>
    </source>
</evidence>
<sequence>MPRCGASDVINVLGFDSGVVNLAVGWELPGISLSSSALELSKANFSSAEMVGCVQGGPSASINRLSWLIWTLNGFPCGLEQLNMTA</sequence>
<dbReference type="Proteomes" id="UP000887560">
    <property type="component" value="Unplaced"/>
</dbReference>
<evidence type="ECO:0000313" key="1">
    <source>
        <dbReference type="Proteomes" id="UP000887560"/>
    </source>
</evidence>
<protein>
    <submittedName>
        <fullName evidence="2">Uncharacterized protein</fullName>
    </submittedName>
</protein>
<dbReference type="WBParaSite" id="scf7180000423733.g11554">
    <property type="protein sequence ID" value="scf7180000423733.g11554"/>
    <property type="gene ID" value="scf7180000423733.g11554"/>
</dbReference>
<name>A0A915P406_9BILA</name>
<organism evidence="1 2">
    <name type="scientific">Meloidogyne floridensis</name>
    <dbReference type="NCBI Taxonomy" id="298350"/>
    <lineage>
        <taxon>Eukaryota</taxon>
        <taxon>Metazoa</taxon>
        <taxon>Ecdysozoa</taxon>
        <taxon>Nematoda</taxon>
        <taxon>Chromadorea</taxon>
        <taxon>Rhabditida</taxon>
        <taxon>Tylenchina</taxon>
        <taxon>Tylenchomorpha</taxon>
        <taxon>Tylenchoidea</taxon>
        <taxon>Meloidogynidae</taxon>
        <taxon>Meloidogyninae</taxon>
        <taxon>Meloidogyne</taxon>
    </lineage>
</organism>
<keyword evidence="1" id="KW-1185">Reference proteome</keyword>
<accession>A0A915P406</accession>
<dbReference type="AlphaFoldDB" id="A0A915P406"/>
<proteinExistence type="predicted"/>